<proteinExistence type="predicted"/>
<dbReference type="Proteomes" id="UP000291485">
    <property type="component" value="Unassembled WGS sequence"/>
</dbReference>
<dbReference type="OrthoDB" id="1202795at2"/>
<evidence type="ECO:0000313" key="2">
    <source>
        <dbReference type="Proteomes" id="UP000291485"/>
    </source>
</evidence>
<sequence>MKQYKLLQDVWPSQLEEKLNALAEDGWLVKSFTTIAEGEDNSNIQYHILMEYDDANDDTNTSIVEAIDDVNGKVTEMDEGFRTLRESLRNIEGALREVNSNLDQISNNTDR</sequence>
<comment type="caution">
    <text evidence="1">The sequence shown here is derived from an EMBL/GenBank/DDBJ whole genome shotgun (WGS) entry which is preliminary data.</text>
</comment>
<name>A0A4R0P7Z4_9SPHI</name>
<evidence type="ECO:0000313" key="1">
    <source>
        <dbReference type="EMBL" id="TCD11638.1"/>
    </source>
</evidence>
<gene>
    <name evidence="1" type="ORF">EZ449_05095</name>
</gene>
<dbReference type="EMBL" id="SJSN01000003">
    <property type="protein sequence ID" value="TCD11638.1"/>
    <property type="molecule type" value="Genomic_DNA"/>
</dbReference>
<keyword evidence="2" id="KW-1185">Reference proteome</keyword>
<reference evidence="1 2" key="1">
    <citation type="submission" date="2019-02" db="EMBL/GenBank/DDBJ databases">
        <title>Pedobacter sp. RP-3-11 sp. nov., isolated from Arctic soil.</title>
        <authorList>
            <person name="Dahal R.H."/>
        </authorList>
    </citation>
    <scope>NUCLEOTIDE SEQUENCE [LARGE SCALE GENOMIC DNA]</scope>
    <source>
        <strain evidence="1 2">RP-3-11</strain>
    </source>
</reference>
<organism evidence="1 2">
    <name type="scientific">Pedobacter frigidisoli</name>
    <dbReference type="NCBI Taxonomy" id="2530455"/>
    <lineage>
        <taxon>Bacteria</taxon>
        <taxon>Pseudomonadati</taxon>
        <taxon>Bacteroidota</taxon>
        <taxon>Sphingobacteriia</taxon>
        <taxon>Sphingobacteriales</taxon>
        <taxon>Sphingobacteriaceae</taxon>
        <taxon>Pedobacter</taxon>
    </lineage>
</organism>
<protein>
    <submittedName>
        <fullName evidence="1">Uncharacterized protein</fullName>
    </submittedName>
</protein>
<dbReference type="RefSeq" id="WP_131556888.1">
    <property type="nucleotide sequence ID" value="NZ_SJSN01000003.1"/>
</dbReference>
<dbReference type="AlphaFoldDB" id="A0A4R0P7Z4"/>
<accession>A0A4R0P7Z4</accession>